<keyword evidence="2" id="KW-1185">Reference proteome</keyword>
<name>A0ACB9U0A9_9CETA</name>
<comment type="caution">
    <text evidence="1">The sequence shown here is derived from an EMBL/GenBank/DDBJ whole genome shotgun (WGS) entry which is preliminary data.</text>
</comment>
<protein>
    <submittedName>
        <fullName evidence="1">Uncharacterized protein</fullName>
    </submittedName>
</protein>
<evidence type="ECO:0000313" key="1">
    <source>
        <dbReference type="EMBL" id="KAI4554124.1"/>
    </source>
</evidence>
<dbReference type="EMBL" id="CM043025">
    <property type="protein sequence ID" value="KAI4554124.1"/>
    <property type="molecule type" value="Genomic_DNA"/>
</dbReference>
<dbReference type="Proteomes" id="UP001057279">
    <property type="component" value="Chromosome X"/>
</dbReference>
<gene>
    <name evidence="1" type="ORF">MJG53_019423</name>
</gene>
<organism evidence="1 2">
    <name type="scientific">Ovis ammon polii x Ovis aries</name>
    <dbReference type="NCBI Taxonomy" id="2918886"/>
    <lineage>
        <taxon>Eukaryota</taxon>
        <taxon>Metazoa</taxon>
        <taxon>Chordata</taxon>
        <taxon>Craniata</taxon>
        <taxon>Vertebrata</taxon>
        <taxon>Euteleostomi</taxon>
        <taxon>Mammalia</taxon>
        <taxon>Eutheria</taxon>
        <taxon>Laurasiatheria</taxon>
        <taxon>Artiodactyla</taxon>
        <taxon>Ruminantia</taxon>
        <taxon>Pecora</taxon>
        <taxon>Bovidae</taxon>
        <taxon>Caprinae</taxon>
        <taxon>Ovis</taxon>
    </lineage>
</organism>
<sequence length="659" mass="73167">MDTKATRGPLNKVSSLKKLPGAAKLLKKTGSKQAQKPVPPPREARTPGQHPRHKVELRRKETEVKRYSLRERKGHVYQEVSELQDDDYLYCEECQNFFIDSCAAHGPPTFVKDSAVEKGHANRSALTLPPGLSIRPSGIPEAGLGVWNEASDLPLGLHFGPYEGQVIYNEEASHSGYSWLVTKGRNSYEYVDGKDTSLANWMRYVNCARDDEEQNLVALQYHGQIFYRTCQVVRPGCELLVWYGDEYGEELGIKQDSRGKSKLSAQREWVQEFEVHSVTRRHQGVPESGDLDDDSEAILAADFEIGHFLRERIIPRSVLYFTGEAIEDDDDDYDEEEQDAKALRDLRCQVSSLGYTSTMPLLINSANCQIVGFVVTTIGWILGTTSMGFVEWRVCCTDLDDRCPELLPPGQMKTRTGKLSFDTEGYWQKRGQESFHAYVGVRGVRGHTEPPPVSHCGPQGQNLTSLACAPPAHLNGLRMQRVRQTHRKQKPPGCAGSHSTMTYCLHKKSPISYKESRLLQLLGNVLPCVTLPVVLKWPTTQKQGLNPSSTNMADFTVANVALSWASSVHAQPLSGGPPSVPSTDDRPLCAGPERHEAPGCWCEDLQMAHVEKGTERNLHSGHMVYTTALMGVGVGTGVQMGGPQARDTQVWSRQEGEGL</sequence>
<evidence type="ECO:0000313" key="2">
    <source>
        <dbReference type="Proteomes" id="UP001057279"/>
    </source>
</evidence>
<proteinExistence type="predicted"/>
<reference evidence="1" key="1">
    <citation type="submission" date="2022-03" db="EMBL/GenBank/DDBJ databases">
        <title>Genomic analyses of argali, domestic sheep and their hybrids provide insights into chromosomal evolution, heterosis and genetic basis of agronomic traits.</title>
        <authorList>
            <person name="Li M."/>
        </authorList>
    </citation>
    <scope>NUCLEOTIDE SEQUENCE</scope>
    <source>
        <strain evidence="1">F1 hybrid</strain>
    </source>
</reference>
<accession>A0ACB9U0A9</accession>